<evidence type="ECO:0000313" key="2">
    <source>
        <dbReference type="EMBL" id="ABV35087.1"/>
    </source>
</evidence>
<evidence type="ECO:0000313" key="3">
    <source>
        <dbReference type="Proteomes" id="UP000002015"/>
    </source>
</evidence>
<sequence>MKNNHHILSPFLLALLLCDCSSTEVIDTGITFGKETVKASQRRQERTNPSFRDDKVNSDDVANGLLNTIIKSVNN</sequence>
<keyword evidence="3" id="KW-1185">Reference proteome</keyword>
<protein>
    <submittedName>
        <fullName evidence="2">Uncharacterized protein</fullName>
    </submittedName>
</protein>
<dbReference type="EMBL" id="CP000821">
    <property type="protein sequence ID" value="ABV35087.1"/>
    <property type="molecule type" value="Genomic_DNA"/>
</dbReference>
<feature type="compositionally biased region" description="Basic and acidic residues" evidence="1">
    <location>
        <begin position="42"/>
        <end position="58"/>
    </location>
</feature>
<organism evidence="2 3">
    <name type="scientific">Shewanella sediminis (strain HAW-EB3)</name>
    <dbReference type="NCBI Taxonomy" id="425104"/>
    <lineage>
        <taxon>Bacteria</taxon>
        <taxon>Pseudomonadati</taxon>
        <taxon>Pseudomonadota</taxon>
        <taxon>Gammaproteobacteria</taxon>
        <taxon>Alteromonadales</taxon>
        <taxon>Shewanellaceae</taxon>
        <taxon>Shewanella</taxon>
    </lineage>
</organism>
<dbReference type="HOGENOM" id="CLU_2669031_0_0_6"/>
<accession>A8FQG4</accession>
<dbReference type="KEGG" id="sse:Ssed_0474"/>
<name>A8FQG4_SHESH</name>
<evidence type="ECO:0000256" key="1">
    <source>
        <dbReference type="SAM" id="MobiDB-lite"/>
    </source>
</evidence>
<gene>
    <name evidence="2" type="ordered locus">Ssed_0474</name>
</gene>
<dbReference type="Proteomes" id="UP000002015">
    <property type="component" value="Chromosome"/>
</dbReference>
<feature type="region of interest" description="Disordered" evidence="1">
    <location>
        <begin position="37"/>
        <end position="59"/>
    </location>
</feature>
<reference evidence="2 3" key="1">
    <citation type="submission" date="2007-08" db="EMBL/GenBank/DDBJ databases">
        <title>Complete sequence of Shewanella sediminis HAW-EB3.</title>
        <authorList>
            <consortium name="US DOE Joint Genome Institute"/>
            <person name="Copeland A."/>
            <person name="Lucas S."/>
            <person name="Lapidus A."/>
            <person name="Barry K."/>
            <person name="Glavina del Rio T."/>
            <person name="Dalin E."/>
            <person name="Tice H."/>
            <person name="Pitluck S."/>
            <person name="Chertkov O."/>
            <person name="Brettin T."/>
            <person name="Bruce D."/>
            <person name="Detter J.C."/>
            <person name="Han C."/>
            <person name="Schmutz J."/>
            <person name="Larimer F."/>
            <person name="Land M."/>
            <person name="Hauser L."/>
            <person name="Kyrpides N."/>
            <person name="Kim E."/>
            <person name="Zhao J.-S."/>
            <person name="Richardson P."/>
        </authorList>
    </citation>
    <scope>NUCLEOTIDE SEQUENCE [LARGE SCALE GENOMIC DNA]</scope>
    <source>
        <strain evidence="2 3">HAW-EB3</strain>
    </source>
</reference>
<proteinExistence type="predicted"/>
<dbReference type="AlphaFoldDB" id="A8FQG4"/>
<dbReference type="RefSeq" id="WP_012140824.1">
    <property type="nucleotide sequence ID" value="NC_009831.1"/>
</dbReference>